<protein>
    <submittedName>
        <fullName evidence="1">Uncharacterized protein</fullName>
    </submittedName>
</protein>
<comment type="caution">
    <text evidence="1">The sequence shown here is derived from an EMBL/GenBank/DDBJ whole genome shotgun (WGS) entry which is preliminary data.</text>
</comment>
<dbReference type="EMBL" id="SPDV01000003">
    <property type="protein sequence ID" value="TFI59787.1"/>
    <property type="molecule type" value="Genomic_DNA"/>
</dbReference>
<keyword evidence="2" id="KW-1185">Reference proteome</keyword>
<name>A0A4Y8ZWE5_9SPHN</name>
<proteinExistence type="predicted"/>
<gene>
    <name evidence="1" type="ORF">E2493_02825</name>
</gene>
<sequence>MFGLDRVTRMLVGVVVTALMMLVAATPALAELGCFEATVNKAAYVSVLASVTPVAAPQDEQDQRKSKPGGAPVHSAFGHCAHGVLAPSAVPEQAQMGYSSTAYIRRVEPCLIDADVVGPEHPPKF</sequence>
<dbReference type="RefSeq" id="WP_135083508.1">
    <property type="nucleotide sequence ID" value="NZ_SPDV01000003.1"/>
</dbReference>
<organism evidence="1 2">
    <name type="scientific">Sphingomonas parva</name>
    <dbReference type="NCBI Taxonomy" id="2555898"/>
    <lineage>
        <taxon>Bacteria</taxon>
        <taxon>Pseudomonadati</taxon>
        <taxon>Pseudomonadota</taxon>
        <taxon>Alphaproteobacteria</taxon>
        <taxon>Sphingomonadales</taxon>
        <taxon>Sphingomonadaceae</taxon>
        <taxon>Sphingomonas</taxon>
    </lineage>
</organism>
<accession>A0A4Y8ZWE5</accession>
<evidence type="ECO:0000313" key="2">
    <source>
        <dbReference type="Proteomes" id="UP000298213"/>
    </source>
</evidence>
<dbReference type="AlphaFoldDB" id="A0A4Y8ZWE5"/>
<reference evidence="1 2" key="1">
    <citation type="submission" date="2019-03" db="EMBL/GenBank/DDBJ databases">
        <title>Genome sequence of Sphingomonas sp. 17J27-24.</title>
        <authorList>
            <person name="Kim M."/>
            <person name="Maeng S."/>
            <person name="Sathiyaraj S."/>
        </authorList>
    </citation>
    <scope>NUCLEOTIDE SEQUENCE [LARGE SCALE GENOMIC DNA]</scope>
    <source>
        <strain evidence="1 2">17J27-24</strain>
    </source>
</reference>
<evidence type="ECO:0000313" key="1">
    <source>
        <dbReference type="EMBL" id="TFI59787.1"/>
    </source>
</evidence>
<dbReference type="Proteomes" id="UP000298213">
    <property type="component" value="Unassembled WGS sequence"/>
</dbReference>